<dbReference type="AlphaFoldDB" id="A0AAW2IUZ1"/>
<dbReference type="PANTHER" id="PTHR31263">
    <property type="entry name" value="CELLULASE FAMILY PROTEIN (AFU_ORTHOLOGUE AFUA_5G14560)"/>
    <property type="match status" value="1"/>
</dbReference>
<reference evidence="7" key="2">
    <citation type="journal article" date="2024" name="Plant">
        <title>Genomic evolution and insights into agronomic trait innovations of Sesamum species.</title>
        <authorList>
            <person name="Miao H."/>
            <person name="Wang L."/>
            <person name="Qu L."/>
            <person name="Liu H."/>
            <person name="Sun Y."/>
            <person name="Le M."/>
            <person name="Wang Q."/>
            <person name="Wei S."/>
            <person name="Zheng Y."/>
            <person name="Lin W."/>
            <person name="Duan Y."/>
            <person name="Cao H."/>
            <person name="Xiong S."/>
            <person name="Wang X."/>
            <person name="Wei L."/>
            <person name="Li C."/>
            <person name="Ma Q."/>
            <person name="Ju M."/>
            <person name="Zhao R."/>
            <person name="Li G."/>
            <person name="Mu C."/>
            <person name="Tian Q."/>
            <person name="Mei H."/>
            <person name="Zhang T."/>
            <person name="Gao T."/>
            <person name="Zhang H."/>
        </authorList>
    </citation>
    <scope>NUCLEOTIDE SEQUENCE</scope>
    <source>
        <strain evidence="7">G01</strain>
    </source>
</reference>
<keyword evidence="3 4" id="KW-0326">Glycosidase</keyword>
<evidence type="ECO:0000256" key="3">
    <source>
        <dbReference type="ARBA" id="ARBA00023295"/>
    </source>
</evidence>
<dbReference type="InterPro" id="IPR017853">
    <property type="entry name" value="GH"/>
</dbReference>
<evidence type="ECO:0000259" key="6">
    <source>
        <dbReference type="Pfam" id="PF00150"/>
    </source>
</evidence>
<keyword evidence="5" id="KW-0732">Signal</keyword>
<evidence type="ECO:0000313" key="7">
    <source>
        <dbReference type="EMBL" id="KAL0285905.1"/>
    </source>
</evidence>
<reference evidence="7" key="1">
    <citation type="submission" date="2020-06" db="EMBL/GenBank/DDBJ databases">
        <authorList>
            <person name="Li T."/>
            <person name="Hu X."/>
            <person name="Zhang T."/>
            <person name="Song X."/>
            <person name="Zhang H."/>
            <person name="Dai N."/>
            <person name="Sheng W."/>
            <person name="Hou X."/>
            <person name="Wei L."/>
        </authorList>
    </citation>
    <scope>NUCLEOTIDE SEQUENCE</scope>
    <source>
        <strain evidence="7">G01</strain>
        <tissue evidence="7">Leaf</tissue>
    </source>
</reference>
<evidence type="ECO:0000256" key="5">
    <source>
        <dbReference type="SAM" id="SignalP"/>
    </source>
</evidence>
<protein>
    <submittedName>
        <fullName evidence="7">Glycosyl hydrolase 5 family protein</fullName>
    </submittedName>
</protein>
<keyword evidence="2 4" id="KW-0378">Hydrolase</keyword>
<feature type="chain" id="PRO_5043789004" evidence="5">
    <location>
        <begin position="24"/>
        <end position="535"/>
    </location>
</feature>
<comment type="caution">
    <text evidence="7">The sequence shown here is derived from an EMBL/GenBank/DDBJ whole genome shotgun (WGS) entry which is preliminary data.</text>
</comment>
<dbReference type="EMBL" id="JACGWK010001566">
    <property type="protein sequence ID" value="KAL0285905.1"/>
    <property type="molecule type" value="Genomic_DNA"/>
</dbReference>
<evidence type="ECO:0000256" key="2">
    <source>
        <dbReference type="ARBA" id="ARBA00022801"/>
    </source>
</evidence>
<dbReference type="GO" id="GO:0004553">
    <property type="term" value="F:hydrolase activity, hydrolyzing O-glycosyl compounds"/>
    <property type="evidence" value="ECO:0007669"/>
    <property type="project" value="InterPro"/>
</dbReference>
<organism evidence="7">
    <name type="scientific">Sesamum angustifolium</name>
    <dbReference type="NCBI Taxonomy" id="2727405"/>
    <lineage>
        <taxon>Eukaryota</taxon>
        <taxon>Viridiplantae</taxon>
        <taxon>Streptophyta</taxon>
        <taxon>Embryophyta</taxon>
        <taxon>Tracheophyta</taxon>
        <taxon>Spermatophyta</taxon>
        <taxon>Magnoliopsida</taxon>
        <taxon>eudicotyledons</taxon>
        <taxon>Gunneridae</taxon>
        <taxon>Pentapetalae</taxon>
        <taxon>asterids</taxon>
        <taxon>lamiids</taxon>
        <taxon>Lamiales</taxon>
        <taxon>Pedaliaceae</taxon>
        <taxon>Sesamum</taxon>
    </lineage>
</organism>
<dbReference type="InterPro" id="IPR035992">
    <property type="entry name" value="Ricin_B-like_lectins"/>
</dbReference>
<dbReference type="Gene3D" id="3.20.20.80">
    <property type="entry name" value="Glycosidases"/>
    <property type="match status" value="1"/>
</dbReference>
<dbReference type="SUPFAM" id="SSF51445">
    <property type="entry name" value="(Trans)glycosidases"/>
    <property type="match status" value="1"/>
</dbReference>
<dbReference type="GO" id="GO:0000272">
    <property type="term" value="P:polysaccharide catabolic process"/>
    <property type="evidence" value="ECO:0007669"/>
    <property type="project" value="InterPro"/>
</dbReference>
<accession>A0AAW2IUZ1</accession>
<dbReference type="Pfam" id="PF00150">
    <property type="entry name" value="Cellulase"/>
    <property type="match status" value="1"/>
</dbReference>
<name>A0AAW2IUZ1_9LAMI</name>
<dbReference type="PANTHER" id="PTHR31263:SF68">
    <property type="entry name" value="GLYCOSIDE HYDROLASE FAMILY 5 DOMAIN-CONTAINING PROTEIN"/>
    <property type="match status" value="1"/>
</dbReference>
<comment type="similarity">
    <text evidence="1 4">Belongs to the glycosyl hydrolase 5 (cellulase A) family.</text>
</comment>
<evidence type="ECO:0000256" key="1">
    <source>
        <dbReference type="ARBA" id="ARBA00005641"/>
    </source>
</evidence>
<proteinExistence type="inferred from homology"/>
<dbReference type="SUPFAM" id="SSF50370">
    <property type="entry name" value="Ricin B-like lectins"/>
    <property type="match status" value="1"/>
</dbReference>
<sequence>MAGRRTEAIFLLFLLQIAAFCDSRTLSTNSRWIVDQATGKRAKLACVNWVSHLQPMIAEGLEKKPLSYIARQIVATGFNCVRFTWATFMFTRPDYSKLTVSESLDKYGLKDAKAGLVKNNPQFLNMYVVEVHQAVVNELGKNKVMVVLDNHVSQPKWCCGGGDGNGFFGDAEFDPTEWLQGLAAVARTYKGNSAVIGMSLRNELRGDRQNEADWYKYMQEGATTIHRENPDCLVIVSGLSYDTNLGFLKAKPLGVNLNNKLVYEAHWYSFGTPADKWATETNHLCGAAAKTARDNYVFLTTGDNPFPLFLSEFGIDQRGVNEADNRYISCLLAVVAETDIDWALWTFQGSYMLREGTVNLEEVYGVNDLNWDGPRNPAFLDRLQLIRQLNQEPKTNRPTYYIMFHPQSGQCVHIGKTNIVLDNCKAASRWDQHQDGGTIKVVGSPQCLGVAGDGNAARVSDDCSSNGSRWKYVSSSGLHLGAQDGEGKYLCLERNASDSALVTKKCLCVGDNLVDFPTCADNPEVQWFKLVPANV</sequence>
<feature type="signal peptide" evidence="5">
    <location>
        <begin position="1"/>
        <end position="23"/>
    </location>
</feature>
<dbReference type="InterPro" id="IPR001547">
    <property type="entry name" value="Glyco_hydro_5"/>
</dbReference>
<evidence type="ECO:0000256" key="4">
    <source>
        <dbReference type="RuleBase" id="RU361153"/>
    </source>
</evidence>
<feature type="domain" description="Glycoside hydrolase family 5" evidence="6">
    <location>
        <begin position="65"/>
        <end position="348"/>
    </location>
</feature>
<gene>
    <name evidence="7" type="ORF">Sangu_2761500</name>
</gene>